<evidence type="ECO:0000313" key="9">
    <source>
        <dbReference type="Proteomes" id="UP000029622"/>
    </source>
</evidence>
<gene>
    <name evidence="8" type="ORF">Y919_03665</name>
</gene>
<dbReference type="Proteomes" id="UP000029622">
    <property type="component" value="Unassembled WGS sequence"/>
</dbReference>
<accession>A0A096DNU7</accession>
<proteinExistence type="inferred from homology"/>
<keyword evidence="6 8" id="KW-0456">Lyase</keyword>
<dbReference type="EMBL" id="AZTB01000011">
    <property type="protein sequence ID" value="KGG80936.1"/>
    <property type="molecule type" value="Genomic_DNA"/>
</dbReference>
<organism evidence="8 9">
    <name type="scientific">Caloranaerobacter azorensis H53214</name>
    <dbReference type="NCBI Taxonomy" id="1156417"/>
    <lineage>
        <taxon>Bacteria</taxon>
        <taxon>Bacillati</taxon>
        <taxon>Bacillota</taxon>
        <taxon>Tissierellia</taxon>
        <taxon>Tissierellales</taxon>
        <taxon>Thermohalobacteraceae</taxon>
        <taxon>Caloranaerobacter</taxon>
    </lineage>
</organism>
<evidence type="ECO:0000256" key="5">
    <source>
        <dbReference type="ARBA" id="ARBA00023014"/>
    </source>
</evidence>
<evidence type="ECO:0000256" key="1">
    <source>
        <dbReference type="ARBA" id="ARBA00008876"/>
    </source>
</evidence>
<name>A0A096DNU7_9FIRM</name>
<evidence type="ECO:0000256" key="2">
    <source>
        <dbReference type="ARBA" id="ARBA00022485"/>
    </source>
</evidence>
<dbReference type="RefSeq" id="WP_035162496.1">
    <property type="nucleotide sequence ID" value="NZ_AZTB01000011.1"/>
</dbReference>
<dbReference type="PANTHER" id="PTHR30389">
    <property type="entry name" value="FUMARATE HYDRATASE-RELATED"/>
    <property type="match status" value="1"/>
</dbReference>
<keyword evidence="5" id="KW-0411">Iron-sulfur</keyword>
<feature type="domain" description="Fe-S hydro-lyase tartrate dehydratase alpha-type catalytic" evidence="7">
    <location>
        <begin position="11"/>
        <end position="89"/>
    </location>
</feature>
<dbReference type="InterPro" id="IPR004646">
    <property type="entry name" value="Fe-S_hydro-lyase_TtdA-typ_cat"/>
</dbReference>
<evidence type="ECO:0000313" key="8">
    <source>
        <dbReference type="EMBL" id="KGG80936.1"/>
    </source>
</evidence>
<dbReference type="GO" id="GO:0051539">
    <property type="term" value="F:4 iron, 4 sulfur cluster binding"/>
    <property type="evidence" value="ECO:0007669"/>
    <property type="project" value="UniProtKB-KW"/>
</dbReference>
<keyword evidence="2" id="KW-0004">4Fe-4S</keyword>
<evidence type="ECO:0000259" key="7">
    <source>
        <dbReference type="Pfam" id="PF05681"/>
    </source>
</evidence>
<comment type="similarity">
    <text evidence="1">Belongs to the class-I fumarase family.</text>
</comment>
<dbReference type="PANTHER" id="PTHR30389:SF17">
    <property type="entry name" value="L(+)-TARTRATE DEHYDRATASE SUBUNIT ALPHA-RELATED"/>
    <property type="match status" value="1"/>
</dbReference>
<evidence type="ECO:0000256" key="6">
    <source>
        <dbReference type="ARBA" id="ARBA00023239"/>
    </source>
</evidence>
<protein>
    <submittedName>
        <fullName evidence="8">Fumarate hydratase</fullName>
        <ecNumber evidence="8">4.2.1.2</ecNumber>
    </submittedName>
</protein>
<dbReference type="Pfam" id="PF05681">
    <property type="entry name" value="Fumerase"/>
    <property type="match status" value="1"/>
</dbReference>
<sequence>MRKINVNKIIDKVKEMCIKANYELGGDVLKKLYDARDREQSPIGRDILDKLILNANIAKNEQMSICQDTGMAVFFVEIGQDVYIESCKIKQP</sequence>
<reference evidence="8 9" key="1">
    <citation type="submission" date="2013-12" db="EMBL/GenBank/DDBJ databases">
        <title>Draft genome sequence of Caloranaerobacter sp. H53214.</title>
        <authorList>
            <person name="Jiang L.J."/>
            <person name="Shao Z.Z."/>
            <person name="Long M.N."/>
        </authorList>
    </citation>
    <scope>NUCLEOTIDE SEQUENCE [LARGE SCALE GENOMIC DNA]</scope>
    <source>
        <strain evidence="8 9">H53214</strain>
    </source>
</reference>
<dbReference type="EC" id="4.2.1.2" evidence="8"/>
<evidence type="ECO:0000256" key="4">
    <source>
        <dbReference type="ARBA" id="ARBA00023004"/>
    </source>
</evidence>
<dbReference type="AlphaFoldDB" id="A0A096DNU7"/>
<keyword evidence="3" id="KW-0479">Metal-binding</keyword>
<dbReference type="GO" id="GO:0046872">
    <property type="term" value="F:metal ion binding"/>
    <property type="evidence" value="ECO:0007669"/>
    <property type="project" value="UniProtKB-KW"/>
</dbReference>
<evidence type="ECO:0000256" key="3">
    <source>
        <dbReference type="ARBA" id="ARBA00022723"/>
    </source>
</evidence>
<keyword evidence="4" id="KW-0408">Iron</keyword>
<comment type="caution">
    <text evidence="8">The sequence shown here is derived from an EMBL/GenBank/DDBJ whole genome shotgun (WGS) entry which is preliminary data.</text>
</comment>
<feature type="non-terminal residue" evidence="8">
    <location>
        <position position="92"/>
    </location>
</feature>
<dbReference type="InterPro" id="IPR051208">
    <property type="entry name" value="Class-I_Fumarase/Tartrate_DH"/>
</dbReference>
<dbReference type="STRING" id="1156417.Y919_03665"/>
<dbReference type="GO" id="GO:0004333">
    <property type="term" value="F:fumarate hydratase activity"/>
    <property type="evidence" value="ECO:0007669"/>
    <property type="project" value="UniProtKB-EC"/>
</dbReference>